<evidence type="ECO:0000256" key="1">
    <source>
        <dbReference type="SAM" id="Phobius"/>
    </source>
</evidence>
<keyword evidence="1" id="KW-0812">Transmembrane</keyword>
<proteinExistence type="predicted"/>
<dbReference type="EMBL" id="GBRH01191966">
    <property type="protein sequence ID" value="JAE05930.1"/>
    <property type="molecule type" value="Transcribed_RNA"/>
</dbReference>
<reference evidence="2" key="1">
    <citation type="submission" date="2014-09" db="EMBL/GenBank/DDBJ databases">
        <authorList>
            <person name="Magalhaes I.L.F."/>
            <person name="Oliveira U."/>
            <person name="Santos F.R."/>
            <person name="Vidigal T.H.D.A."/>
            <person name="Brescovit A.D."/>
            <person name="Santos A.J."/>
        </authorList>
    </citation>
    <scope>NUCLEOTIDE SEQUENCE</scope>
    <source>
        <tissue evidence="2">Shoot tissue taken approximately 20 cm above the soil surface</tissue>
    </source>
</reference>
<keyword evidence="1" id="KW-0472">Membrane</keyword>
<sequence>MAGPPKEMEEDGAGRMRWLHARQRPEATVNWIGFFIVCTLYLTRNIIVYLLATGSSCITGLQLLSPPTMATEYRVVS</sequence>
<keyword evidence="1" id="KW-1133">Transmembrane helix</keyword>
<accession>A0A0A9EYR2</accession>
<reference evidence="2" key="2">
    <citation type="journal article" date="2015" name="Data Brief">
        <title>Shoot transcriptome of the giant reed, Arundo donax.</title>
        <authorList>
            <person name="Barrero R.A."/>
            <person name="Guerrero F.D."/>
            <person name="Moolhuijzen P."/>
            <person name="Goolsby J.A."/>
            <person name="Tidwell J."/>
            <person name="Bellgard S.E."/>
            <person name="Bellgard M.I."/>
        </authorList>
    </citation>
    <scope>NUCLEOTIDE SEQUENCE</scope>
    <source>
        <tissue evidence="2">Shoot tissue taken approximately 20 cm above the soil surface</tissue>
    </source>
</reference>
<protein>
    <submittedName>
        <fullName evidence="2">Uncharacterized protein</fullName>
    </submittedName>
</protein>
<organism evidence="2">
    <name type="scientific">Arundo donax</name>
    <name type="common">Giant reed</name>
    <name type="synonym">Donax arundinaceus</name>
    <dbReference type="NCBI Taxonomy" id="35708"/>
    <lineage>
        <taxon>Eukaryota</taxon>
        <taxon>Viridiplantae</taxon>
        <taxon>Streptophyta</taxon>
        <taxon>Embryophyta</taxon>
        <taxon>Tracheophyta</taxon>
        <taxon>Spermatophyta</taxon>
        <taxon>Magnoliopsida</taxon>
        <taxon>Liliopsida</taxon>
        <taxon>Poales</taxon>
        <taxon>Poaceae</taxon>
        <taxon>PACMAD clade</taxon>
        <taxon>Arundinoideae</taxon>
        <taxon>Arundineae</taxon>
        <taxon>Arundo</taxon>
    </lineage>
</organism>
<evidence type="ECO:0000313" key="2">
    <source>
        <dbReference type="EMBL" id="JAE05930.1"/>
    </source>
</evidence>
<dbReference type="AlphaFoldDB" id="A0A0A9EYR2"/>
<name>A0A0A9EYR2_ARUDO</name>
<feature type="transmembrane region" description="Helical" evidence="1">
    <location>
        <begin position="31"/>
        <end position="52"/>
    </location>
</feature>